<reference evidence="3" key="1">
    <citation type="submission" date="2015-06" db="EMBL/GenBank/DDBJ databases">
        <title>Expansion of signal transduction pathways in fungi by whole-genome duplication.</title>
        <authorList>
            <consortium name="DOE Joint Genome Institute"/>
            <person name="Corrochano L.M."/>
            <person name="Kuo A."/>
            <person name="Marcet-Houben M."/>
            <person name="Polaino S."/>
            <person name="Salamov A."/>
            <person name="Villalobos J.M."/>
            <person name="Alvarez M.I."/>
            <person name="Avalos J."/>
            <person name="Benito E.P."/>
            <person name="Benoit I."/>
            <person name="Burger G."/>
            <person name="Camino L.P."/>
            <person name="Canovas D."/>
            <person name="Cerda-Olmedo E."/>
            <person name="Cheng J.-F."/>
            <person name="Dominguez A."/>
            <person name="Elias M."/>
            <person name="Eslava A.P."/>
            <person name="Glaser F."/>
            <person name="Grimwood J."/>
            <person name="Gutierrez G."/>
            <person name="Heitman J."/>
            <person name="Henrissat B."/>
            <person name="Iturriaga E.A."/>
            <person name="Lang B.F."/>
            <person name="Lavin J.L."/>
            <person name="Lee S."/>
            <person name="Li W."/>
            <person name="Lindquist E."/>
            <person name="Lopez-Garcia S."/>
            <person name="Luque E.M."/>
            <person name="Marcos A.T."/>
            <person name="Martin J."/>
            <person name="McCluskey K."/>
            <person name="Medina H.R."/>
            <person name="Miralles-Duran A."/>
            <person name="Miyazaki A."/>
            <person name="Munoz-Torres E."/>
            <person name="Oguiza J.A."/>
            <person name="Ohm R."/>
            <person name="Olmedo M."/>
            <person name="Orejas M."/>
            <person name="Ortiz-Castellanos L."/>
            <person name="Pisabarro A.G."/>
            <person name="Rodriguez-Romero J."/>
            <person name="Ruiz-Herrera J."/>
            <person name="Ruiz-Vazquez R."/>
            <person name="Sanz C."/>
            <person name="Schackwitz W."/>
            <person name="Schmutz J."/>
            <person name="Shahriari M."/>
            <person name="Shelest E."/>
            <person name="Silva-Franco F."/>
            <person name="Soanes D."/>
            <person name="Syed K."/>
            <person name="Tagua V.G."/>
            <person name="Talbot N.J."/>
            <person name="Thon M."/>
            <person name="De vries R.P."/>
            <person name="Wiebenga A."/>
            <person name="Yadav J.S."/>
            <person name="Braun E.L."/>
            <person name="Baker S."/>
            <person name="Garre V."/>
            <person name="Horwitz B."/>
            <person name="Torres-Martinez S."/>
            <person name="Idnurm A."/>
            <person name="Herrera-Estrella A."/>
            <person name="Gabaldon T."/>
            <person name="Grigoriev I.V."/>
        </authorList>
    </citation>
    <scope>NUCLEOTIDE SEQUENCE [LARGE SCALE GENOMIC DNA]</scope>
    <source>
        <strain evidence="3">NRRL 1555(-)</strain>
    </source>
</reference>
<dbReference type="AlphaFoldDB" id="A0A167MR58"/>
<feature type="region of interest" description="Disordered" evidence="1">
    <location>
        <begin position="35"/>
        <end position="80"/>
    </location>
</feature>
<proteinExistence type="predicted"/>
<dbReference type="EMBL" id="KV440980">
    <property type="protein sequence ID" value="OAD73639.1"/>
    <property type="molecule type" value="Genomic_DNA"/>
</dbReference>
<evidence type="ECO:0000256" key="1">
    <source>
        <dbReference type="SAM" id="MobiDB-lite"/>
    </source>
</evidence>
<name>A0A167MR58_PHYB8</name>
<protein>
    <submittedName>
        <fullName evidence="2">Uncharacterized protein</fullName>
    </submittedName>
</protein>
<evidence type="ECO:0000313" key="3">
    <source>
        <dbReference type="Proteomes" id="UP000077315"/>
    </source>
</evidence>
<feature type="compositionally biased region" description="Basic and acidic residues" evidence="1">
    <location>
        <begin position="61"/>
        <end position="80"/>
    </location>
</feature>
<dbReference type="InParanoid" id="A0A167MR58"/>
<dbReference type="VEuPathDB" id="FungiDB:PHYBLDRAFT_158756"/>
<sequence length="80" mass="8870">MLRNIGDAFYRTFEGPKNGQVQIDDDSINKEASVQKVGTDEMTEKIKAQGNTGSAGTMSDKAQKDTENRSDRFDTKQPVQ</sequence>
<feature type="compositionally biased region" description="Basic and acidic residues" evidence="1">
    <location>
        <begin position="38"/>
        <end position="47"/>
    </location>
</feature>
<gene>
    <name evidence="2" type="ORF">PHYBLDRAFT_158756</name>
</gene>
<dbReference type="Proteomes" id="UP000077315">
    <property type="component" value="Unassembled WGS sequence"/>
</dbReference>
<organism evidence="2 3">
    <name type="scientific">Phycomyces blakesleeanus (strain ATCC 8743b / DSM 1359 / FGSC 10004 / NBRC 33097 / NRRL 1555)</name>
    <dbReference type="NCBI Taxonomy" id="763407"/>
    <lineage>
        <taxon>Eukaryota</taxon>
        <taxon>Fungi</taxon>
        <taxon>Fungi incertae sedis</taxon>
        <taxon>Mucoromycota</taxon>
        <taxon>Mucoromycotina</taxon>
        <taxon>Mucoromycetes</taxon>
        <taxon>Mucorales</taxon>
        <taxon>Phycomycetaceae</taxon>
        <taxon>Phycomyces</taxon>
    </lineage>
</organism>
<accession>A0A167MR58</accession>
<dbReference type="RefSeq" id="XP_018291679.1">
    <property type="nucleotide sequence ID" value="XM_018433852.1"/>
</dbReference>
<dbReference type="GeneID" id="28994758"/>
<keyword evidence="3" id="KW-1185">Reference proteome</keyword>
<evidence type="ECO:0000313" key="2">
    <source>
        <dbReference type="EMBL" id="OAD73639.1"/>
    </source>
</evidence>